<gene>
    <name evidence="17" type="primary">nnrD</name>
    <name evidence="18" type="synonym">nnrE</name>
    <name evidence="22" type="ORF">GGQ98_000091</name>
</gene>
<keyword evidence="5 18" id="KW-0479">Metal-binding</keyword>
<evidence type="ECO:0000256" key="6">
    <source>
        <dbReference type="ARBA" id="ARBA00022741"/>
    </source>
</evidence>
<dbReference type="PROSITE" id="PS51383">
    <property type="entry name" value="YJEF_C_3"/>
    <property type="match status" value="1"/>
</dbReference>
<dbReference type="GO" id="GO:0005524">
    <property type="term" value="F:ATP binding"/>
    <property type="evidence" value="ECO:0007669"/>
    <property type="project" value="UniProtKB-UniRule"/>
</dbReference>
<keyword evidence="12 17" id="KW-0456">Lyase</keyword>
<evidence type="ECO:0000256" key="1">
    <source>
        <dbReference type="ARBA" id="ARBA00000013"/>
    </source>
</evidence>
<protein>
    <recommendedName>
        <fullName evidence="19">Bifunctional NAD(P)H-hydrate repair enzyme</fullName>
    </recommendedName>
    <alternativeName>
        <fullName evidence="19">Nicotinamide nucleotide repair protein</fullName>
    </alternativeName>
    <domain>
        <recommendedName>
            <fullName evidence="19">ADP-dependent (S)-NAD(P)H-hydrate dehydratase</fullName>
            <ecNumber evidence="19">4.2.1.136</ecNumber>
        </recommendedName>
        <alternativeName>
            <fullName evidence="19">ADP-dependent NAD(P)HX dehydratase</fullName>
        </alternativeName>
    </domain>
    <domain>
        <recommendedName>
            <fullName evidence="19">NAD(P)H-hydrate epimerase</fullName>
            <ecNumber evidence="19">5.1.99.6</ecNumber>
        </recommendedName>
    </domain>
</protein>
<dbReference type="GO" id="GO:0046496">
    <property type="term" value="P:nicotinamide nucleotide metabolic process"/>
    <property type="evidence" value="ECO:0007669"/>
    <property type="project" value="UniProtKB-UniRule"/>
</dbReference>
<dbReference type="EMBL" id="JACHNZ010000001">
    <property type="protein sequence ID" value="MBB4630490.1"/>
    <property type="molecule type" value="Genomic_DNA"/>
</dbReference>
<dbReference type="Proteomes" id="UP000566324">
    <property type="component" value="Unassembled WGS sequence"/>
</dbReference>
<comment type="subunit">
    <text evidence="17">Homotetramer.</text>
</comment>
<dbReference type="SUPFAM" id="SSF53613">
    <property type="entry name" value="Ribokinase-like"/>
    <property type="match status" value="1"/>
</dbReference>
<dbReference type="GO" id="GO:0052856">
    <property type="term" value="F:NAD(P)HX epimerase activity"/>
    <property type="evidence" value="ECO:0007669"/>
    <property type="project" value="UniProtKB-UniRule"/>
</dbReference>
<dbReference type="PROSITE" id="PS01050">
    <property type="entry name" value="YJEF_C_2"/>
    <property type="match status" value="1"/>
</dbReference>
<dbReference type="GO" id="GO:0016301">
    <property type="term" value="F:kinase activity"/>
    <property type="evidence" value="ECO:0007669"/>
    <property type="project" value="UniProtKB-KW"/>
</dbReference>
<evidence type="ECO:0000313" key="23">
    <source>
        <dbReference type="Proteomes" id="UP000566324"/>
    </source>
</evidence>
<feature type="binding site" evidence="18">
    <location>
        <begin position="126"/>
        <end position="132"/>
    </location>
    <ligand>
        <name>(6S)-NADPHX</name>
        <dbReference type="ChEBI" id="CHEBI:64076"/>
    </ligand>
</feature>
<dbReference type="PROSITE" id="PS01049">
    <property type="entry name" value="YJEF_C_1"/>
    <property type="match status" value="1"/>
</dbReference>
<feature type="binding site" evidence="17">
    <location>
        <position position="406"/>
    </location>
    <ligand>
        <name>(6S)-NADPHX</name>
        <dbReference type="ChEBI" id="CHEBI:64076"/>
    </ligand>
</feature>
<comment type="catalytic activity">
    <reaction evidence="1 18 19">
        <text>(6R)-NADHX = (6S)-NADHX</text>
        <dbReference type="Rhea" id="RHEA:32215"/>
        <dbReference type="ChEBI" id="CHEBI:64074"/>
        <dbReference type="ChEBI" id="CHEBI:64075"/>
        <dbReference type="EC" id="5.1.99.6"/>
    </reaction>
</comment>
<comment type="catalytic activity">
    <reaction evidence="16 17 19">
        <text>(6S)-NADPHX + ADP = AMP + phosphate + NADPH + H(+)</text>
        <dbReference type="Rhea" id="RHEA:32235"/>
        <dbReference type="ChEBI" id="CHEBI:15378"/>
        <dbReference type="ChEBI" id="CHEBI:43474"/>
        <dbReference type="ChEBI" id="CHEBI:57783"/>
        <dbReference type="ChEBI" id="CHEBI:64076"/>
        <dbReference type="ChEBI" id="CHEBI:456215"/>
        <dbReference type="ChEBI" id="CHEBI:456216"/>
        <dbReference type="EC" id="4.2.1.136"/>
    </reaction>
</comment>
<keyword evidence="11 18" id="KW-0413">Isomerase</keyword>
<evidence type="ECO:0000256" key="12">
    <source>
        <dbReference type="ARBA" id="ARBA00023239"/>
    </source>
</evidence>
<keyword evidence="13" id="KW-0511">Multifunctional enzyme</keyword>
<evidence type="ECO:0000256" key="3">
    <source>
        <dbReference type="ARBA" id="ARBA00006001"/>
    </source>
</evidence>
<feature type="binding site" evidence="17">
    <location>
        <position position="405"/>
    </location>
    <ligand>
        <name>AMP</name>
        <dbReference type="ChEBI" id="CHEBI:456215"/>
    </ligand>
</feature>
<comment type="catalytic activity">
    <reaction evidence="15 17 19">
        <text>(6S)-NADHX + ADP = AMP + phosphate + NADH + H(+)</text>
        <dbReference type="Rhea" id="RHEA:32223"/>
        <dbReference type="ChEBI" id="CHEBI:15378"/>
        <dbReference type="ChEBI" id="CHEBI:43474"/>
        <dbReference type="ChEBI" id="CHEBI:57945"/>
        <dbReference type="ChEBI" id="CHEBI:64074"/>
        <dbReference type="ChEBI" id="CHEBI:456215"/>
        <dbReference type="ChEBI" id="CHEBI:456216"/>
        <dbReference type="EC" id="4.2.1.136"/>
    </reaction>
</comment>
<dbReference type="EC" id="5.1.99.6" evidence="19"/>
<comment type="function">
    <text evidence="14 19">Bifunctional enzyme that catalyzes the epimerization of the S- and R-forms of NAD(P)HX and the dehydration of the S-form of NAD(P)HX at the expense of ADP, which is converted to AMP. This allows the repair of both epimers of NAD(P)HX, a damaged form of NAD(P)H that is a result of enzymatic or heat-dependent hydration.</text>
</comment>
<evidence type="ECO:0000256" key="17">
    <source>
        <dbReference type="HAMAP-Rule" id="MF_01965"/>
    </source>
</evidence>
<evidence type="ECO:0000256" key="5">
    <source>
        <dbReference type="ARBA" id="ARBA00022723"/>
    </source>
</evidence>
<dbReference type="SUPFAM" id="SSF64153">
    <property type="entry name" value="YjeF N-terminal domain-like"/>
    <property type="match status" value="1"/>
</dbReference>
<evidence type="ECO:0000256" key="11">
    <source>
        <dbReference type="ARBA" id="ARBA00023235"/>
    </source>
</evidence>
<dbReference type="NCBIfam" id="TIGR00196">
    <property type="entry name" value="yjeF_cterm"/>
    <property type="match status" value="1"/>
</dbReference>
<dbReference type="InterPro" id="IPR030677">
    <property type="entry name" value="Nnr"/>
</dbReference>
<feature type="binding site" evidence="18">
    <location>
        <position position="66"/>
    </location>
    <ligand>
        <name>K(+)</name>
        <dbReference type="ChEBI" id="CHEBI:29103"/>
    </ligand>
</feature>
<feature type="binding site" evidence="17">
    <location>
        <position position="343"/>
    </location>
    <ligand>
        <name>(6S)-NADPHX</name>
        <dbReference type="ChEBI" id="CHEBI:64076"/>
    </ligand>
</feature>
<dbReference type="GO" id="GO:0110051">
    <property type="term" value="P:metabolite repair"/>
    <property type="evidence" value="ECO:0007669"/>
    <property type="project" value="TreeGrafter"/>
</dbReference>
<proteinExistence type="inferred from homology"/>
<comment type="cofactor">
    <cofactor evidence="18 19">
        <name>K(+)</name>
        <dbReference type="ChEBI" id="CHEBI:29103"/>
    </cofactor>
    <text evidence="18 19">Binds 1 potassium ion per subunit.</text>
</comment>
<keyword evidence="8 17" id="KW-0521">NADP</keyword>
<evidence type="ECO:0000256" key="2">
    <source>
        <dbReference type="ARBA" id="ARBA00000909"/>
    </source>
</evidence>
<dbReference type="GO" id="GO:0052855">
    <property type="term" value="F:ADP-dependent NAD(P)H-hydrate dehydratase activity"/>
    <property type="evidence" value="ECO:0007669"/>
    <property type="project" value="UniProtKB-UniRule"/>
</dbReference>
<comment type="catalytic activity">
    <reaction evidence="2 18 19">
        <text>(6R)-NADPHX = (6S)-NADPHX</text>
        <dbReference type="Rhea" id="RHEA:32227"/>
        <dbReference type="ChEBI" id="CHEBI:64076"/>
        <dbReference type="ChEBI" id="CHEBI:64077"/>
        <dbReference type="EC" id="5.1.99.6"/>
    </reaction>
</comment>
<feature type="domain" description="YjeF C-terminal" evidence="20">
    <location>
        <begin position="213"/>
        <end position="454"/>
    </location>
</feature>
<keyword evidence="22" id="KW-0808">Transferase</keyword>
<dbReference type="Pfam" id="PF01256">
    <property type="entry name" value="Carb_kinase"/>
    <property type="match status" value="1"/>
</dbReference>
<comment type="cofactor">
    <cofactor evidence="17">
        <name>Mg(2+)</name>
        <dbReference type="ChEBI" id="CHEBI:18420"/>
    </cofactor>
</comment>
<keyword evidence="22" id="KW-0418">Kinase</keyword>
<dbReference type="PROSITE" id="PS51385">
    <property type="entry name" value="YJEF_N"/>
    <property type="match status" value="1"/>
</dbReference>
<comment type="similarity">
    <text evidence="17">Belongs to the NnrD/CARKD family.</text>
</comment>
<dbReference type="InterPro" id="IPR036652">
    <property type="entry name" value="YjeF_N_dom_sf"/>
</dbReference>
<feature type="binding site" evidence="18">
    <location>
        <position position="122"/>
    </location>
    <ligand>
        <name>K(+)</name>
        <dbReference type="ChEBI" id="CHEBI:29103"/>
    </ligand>
</feature>
<comment type="similarity">
    <text evidence="3 19">In the N-terminal section; belongs to the NnrE/AIBP family.</text>
</comment>
<name>A0A7W7AY24_9SPHN</name>
<dbReference type="AlphaFoldDB" id="A0A7W7AY24"/>
<dbReference type="GO" id="GO:0046872">
    <property type="term" value="F:metal ion binding"/>
    <property type="evidence" value="ECO:0007669"/>
    <property type="project" value="UniProtKB-UniRule"/>
</dbReference>
<evidence type="ECO:0000259" key="21">
    <source>
        <dbReference type="PROSITE" id="PS51385"/>
    </source>
</evidence>
<evidence type="ECO:0000256" key="19">
    <source>
        <dbReference type="PIRNR" id="PIRNR017184"/>
    </source>
</evidence>
<dbReference type="InterPro" id="IPR029056">
    <property type="entry name" value="Ribokinase-like"/>
</dbReference>
<evidence type="ECO:0000256" key="13">
    <source>
        <dbReference type="ARBA" id="ARBA00023268"/>
    </source>
</evidence>
<comment type="caution">
    <text evidence="18">Lacks conserved residue(s) required for the propagation of feature annotation.</text>
</comment>
<feature type="binding site" evidence="18">
    <location>
        <begin position="65"/>
        <end position="69"/>
    </location>
    <ligand>
        <name>(6S)-NADPHX</name>
        <dbReference type="ChEBI" id="CHEBI:64076"/>
    </ligand>
</feature>
<feature type="binding site" evidence="18">
    <location>
        <position position="158"/>
    </location>
    <ligand>
        <name>K(+)</name>
        <dbReference type="ChEBI" id="CHEBI:29103"/>
    </ligand>
</feature>
<feature type="binding site" evidence="17">
    <location>
        <position position="295"/>
    </location>
    <ligand>
        <name>(6S)-NADPHX</name>
        <dbReference type="ChEBI" id="CHEBI:64076"/>
    </ligand>
</feature>
<dbReference type="HAMAP" id="MF_01966">
    <property type="entry name" value="NADHX_epimerase"/>
    <property type="match status" value="1"/>
</dbReference>
<dbReference type="NCBIfam" id="TIGR00197">
    <property type="entry name" value="yjeF_nterm"/>
    <property type="match status" value="1"/>
</dbReference>
<organism evidence="22 23">
    <name type="scientific">Sphingosinicella soli</name>
    <dbReference type="NCBI Taxonomy" id="333708"/>
    <lineage>
        <taxon>Bacteria</taxon>
        <taxon>Pseudomonadati</taxon>
        <taxon>Pseudomonadota</taxon>
        <taxon>Alphaproteobacteria</taxon>
        <taxon>Sphingomonadales</taxon>
        <taxon>Sphingosinicellaceae</taxon>
        <taxon>Sphingosinicella</taxon>
    </lineage>
</organism>
<keyword evidence="6 17" id="KW-0547">Nucleotide-binding</keyword>
<comment type="similarity">
    <text evidence="4 19">In the C-terminal section; belongs to the NnrD/CARKD family.</text>
</comment>
<dbReference type="PANTHER" id="PTHR12592">
    <property type="entry name" value="ATP-DEPENDENT (S)-NAD(P)H-HYDRATE DEHYDRATASE FAMILY MEMBER"/>
    <property type="match status" value="1"/>
</dbReference>
<dbReference type="HAMAP" id="MF_01965">
    <property type="entry name" value="NADHX_dehydratase"/>
    <property type="match status" value="1"/>
</dbReference>
<evidence type="ECO:0000256" key="8">
    <source>
        <dbReference type="ARBA" id="ARBA00022857"/>
    </source>
</evidence>
<comment type="function">
    <text evidence="17">Catalyzes the dehydration of the S-form of NAD(P)HX at the expense of ADP, which is converted to AMP. Together with NAD(P)HX epimerase, which catalyzes the epimerization of the S- and R-forms, the enzyme allows the repair of both epimers of NAD(P)HX, a damaged form of NAD(P)H that is a result of enzymatic or heat-dependent hydration.</text>
</comment>
<evidence type="ECO:0000256" key="7">
    <source>
        <dbReference type="ARBA" id="ARBA00022840"/>
    </source>
</evidence>
<sequence>MPEYPPLLHREPVLTAAETRAAEDAAIAGGTRAFVLMRRAGEAAAAAIAAFTGPAPVLVLAGPGNNGGDGYIVAHALRARGWPVDIAASSPPATEAAQQAAALWNAPVMDIAAAEPRVVLVDALFGTGLKRAVSEPILSQFHALACASSVLVSLDLPSGAASDDGSALSPLARADLTVAFGALKPSHLLHPAAASCGRILVADIGLDEINTRLFRNGAPRDLPPACDTHKYRRGHVLVVAGEMPGAAWLSARAAQCAAGYVTLASETPLPPSSLVVQTLSVAAHGRADAVVLGPGLGREASALARAKTVLGLAKPMVLDADIFSLFADDPAPVFGLGGVMTPHEGEFARMFGDLPGSKVDRARAAAARCGNVIVLKGPDTVIAAPDGRAAINSHASTRLATAGSGDVLSGMIAARLARGDDAFEAACAAVWQHGDAAIRGREGLIAEDLVGLIR</sequence>
<dbReference type="InterPro" id="IPR004443">
    <property type="entry name" value="YjeF_N_dom"/>
</dbReference>
<dbReference type="PIRSF" id="PIRSF017184">
    <property type="entry name" value="Nnr"/>
    <property type="match status" value="1"/>
</dbReference>
<dbReference type="InterPro" id="IPR000631">
    <property type="entry name" value="CARKD"/>
</dbReference>
<feature type="domain" description="YjeF N-terminal" evidence="21">
    <location>
        <begin position="14"/>
        <end position="212"/>
    </location>
</feature>
<keyword evidence="23" id="KW-1185">Reference proteome</keyword>
<evidence type="ECO:0000256" key="9">
    <source>
        <dbReference type="ARBA" id="ARBA00022958"/>
    </source>
</evidence>
<dbReference type="CDD" id="cd01171">
    <property type="entry name" value="YXKO-related"/>
    <property type="match status" value="1"/>
</dbReference>
<dbReference type="PANTHER" id="PTHR12592:SF0">
    <property type="entry name" value="ATP-DEPENDENT (S)-NAD(P)H-HYDRATE DEHYDRATASE"/>
    <property type="match status" value="1"/>
</dbReference>
<comment type="caution">
    <text evidence="22">The sequence shown here is derived from an EMBL/GenBank/DDBJ whole genome shotgun (WGS) entry which is preliminary data.</text>
</comment>
<evidence type="ECO:0000256" key="4">
    <source>
        <dbReference type="ARBA" id="ARBA00009524"/>
    </source>
</evidence>
<comment type="similarity">
    <text evidence="18">Belongs to the NnrE/AIBP family.</text>
</comment>
<dbReference type="RefSeq" id="WP_184063460.1">
    <property type="nucleotide sequence ID" value="NZ_JACHNZ010000001.1"/>
</dbReference>
<dbReference type="InterPro" id="IPR017953">
    <property type="entry name" value="Carbohydrate_kinase_pred_CS"/>
</dbReference>
<feature type="binding site" evidence="17">
    <location>
        <begin position="376"/>
        <end position="380"/>
    </location>
    <ligand>
        <name>AMP</name>
        <dbReference type="ChEBI" id="CHEBI:456215"/>
    </ligand>
</feature>
<dbReference type="EC" id="4.2.1.136" evidence="19"/>
<evidence type="ECO:0000256" key="18">
    <source>
        <dbReference type="HAMAP-Rule" id="MF_01966"/>
    </source>
</evidence>
<evidence type="ECO:0000256" key="16">
    <source>
        <dbReference type="ARBA" id="ARBA00049209"/>
    </source>
</evidence>
<evidence type="ECO:0000256" key="10">
    <source>
        <dbReference type="ARBA" id="ARBA00023027"/>
    </source>
</evidence>
<evidence type="ECO:0000256" key="14">
    <source>
        <dbReference type="ARBA" id="ARBA00025153"/>
    </source>
</evidence>
<evidence type="ECO:0000256" key="15">
    <source>
        <dbReference type="ARBA" id="ARBA00048238"/>
    </source>
</evidence>
<evidence type="ECO:0000313" key="22">
    <source>
        <dbReference type="EMBL" id="MBB4630490.1"/>
    </source>
</evidence>
<keyword evidence="7 17" id="KW-0067">ATP-binding</keyword>
<feature type="binding site" evidence="17">
    <location>
        <position position="246"/>
    </location>
    <ligand>
        <name>(6S)-NADPHX</name>
        <dbReference type="ChEBI" id="CHEBI:64076"/>
    </ligand>
</feature>
<reference evidence="22 23" key="1">
    <citation type="submission" date="2020-08" db="EMBL/GenBank/DDBJ databases">
        <title>Genomic Encyclopedia of Type Strains, Phase IV (KMG-IV): sequencing the most valuable type-strain genomes for metagenomic binning, comparative biology and taxonomic classification.</title>
        <authorList>
            <person name="Goeker M."/>
        </authorList>
    </citation>
    <scope>NUCLEOTIDE SEQUENCE [LARGE SCALE GENOMIC DNA]</scope>
    <source>
        <strain evidence="22 23">DSM 17328</strain>
    </source>
</reference>
<keyword evidence="9 18" id="KW-0630">Potassium</keyword>
<dbReference type="Gene3D" id="3.40.50.10260">
    <property type="entry name" value="YjeF N-terminal domain"/>
    <property type="match status" value="1"/>
</dbReference>
<comment type="function">
    <text evidence="18">Catalyzes the epimerization of the S- and R-forms of NAD(P)HX, a damaged form of NAD(P)H that is a result of enzymatic or heat-dependent hydration. This is a prerequisite for the S-specific NAD(P)H-hydrate dehydratase to allow the repair of both epimers of NAD(P)HX.</text>
</comment>
<feature type="binding site" evidence="18">
    <location>
        <position position="155"/>
    </location>
    <ligand>
        <name>(6S)-NADPHX</name>
        <dbReference type="ChEBI" id="CHEBI:64076"/>
    </ligand>
</feature>
<dbReference type="Pfam" id="PF03853">
    <property type="entry name" value="YjeF_N"/>
    <property type="match status" value="1"/>
</dbReference>
<accession>A0A7W7AY24</accession>
<dbReference type="Gene3D" id="3.40.1190.20">
    <property type="match status" value="1"/>
</dbReference>
<keyword evidence="10 17" id="KW-0520">NAD</keyword>
<evidence type="ECO:0000259" key="20">
    <source>
        <dbReference type="PROSITE" id="PS51383"/>
    </source>
</evidence>